<feature type="transmembrane region" description="Helical" evidence="10">
    <location>
        <begin position="165"/>
        <end position="184"/>
    </location>
</feature>
<dbReference type="AlphaFoldDB" id="A0A3B0UKB2"/>
<dbReference type="PANTHER" id="PTHR47755">
    <property type="entry name" value="CELL DIVISION PROTEIN FTSX"/>
    <property type="match status" value="1"/>
</dbReference>
<keyword evidence="7 10" id="KW-1133">Transmembrane helix</keyword>
<name>A0A3B0UKB2_9ZZZZ</name>
<dbReference type="GO" id="GO:0005886">
    <property type="term" value="C:plasma membrane"/>
    <property type="evidence" value="ECO:0007669"/>
    <property type="project" value="UniProtKB-SubCell"/>
</dbReference>
<dbReference type="PANTHER" id="PTHR47755:SF1">
    <property type="entry name" value="CELL DIVISION PROTEIN FTSX"/>
    <property type="match status" value="1"/>
</dbReference>
<keyword evidence="5" id="KW-0132">Cell division</keyword>
<proteinExistence type="inferred from homology"/>
<dbReference type="GO" id="GO:0051301">
    <property type="term" value="P:cell division"/>
    <property type="evidence" value="ECO:0007669"/>
    <property type="project" value="UniProtKB-KW"/>
</dbReference>
<evidence type="ECO:0000259" key="11">
    <source>
        <dbReference type="Pfam" id="PF02687"/>
    </source>
</evidence>
<gene>
    <name evidence="13" type="ORF">MNBD_BACTEROID07-402</name>
</gene>
<feature type="transmembrane region" description="Helical" evidence="10">
    <location>
        <begin position="262"/>
        <end position="281"/>
    </location>
</feature>
<comment type="similarity">
    <text evidence="2">Belongs to the ABC-4 integral membrane protein family. FtsX subfamily.</text>
</comment>
<dbReference type="InterPro" id="IPR003838">
    <property type="entry name" value="ABC3_permease_C"/>
</dbReference>
<dbReference type="Pfam" id="PF02687">
    <property type="entry name" value="FtsX"/>
    <property type="match status" value="1"/>
</dbReference>
<evidence type="ECO:0000256" key="2">
    <source>
        <dbReference type="ARBA" id="ARBA00007379"/>
    </source>
</evidence>
<keyword evidence="4" id="KW-1003">Cell membrane</keyword>
<feature type="transmembrane region" description="Helical" evidence="10">
    <location>
        <begin position="224"/>
        <end position="242"/>
    </location>
</feature>
<evidence type="ECO:0000256" key="9">
    <source>
        <dbReference type="ARBA" id="ARBA00023306"/>
    </source>
</evidence>
<evidence type="ECO:0000256" key="5">
    <source>
        <dbReference type="ARBA" id="ARBA00022618"/>
    </source>
</evidence>
<keyword evidence="9" id="KW-0131">Cell cycle</keyword>
<comment type="subcellular location">
    <subcellularLocation>
        <location evidence="1">Cell membrane</location>
        <topology evidence="1">Multi-pass membrane protein</topology>
    </subcellularLocation>
</comment>
<keyword evidence="8 10" id="KW-0472">Membrane</keyword>
<organism evidence="13">
    <name type="scientific">hydrothermal vent metagenome</name>
    <dbReference type="NCBI Taxonomy" id="652676"/>
    <lineage>
        <taxon>unclassified sequences</taxon>
        <taxon>metagenomes</taxon>
        <taxon>ecological metagenomes</taxon>
    </lineage>
</organism>
<dbReference type="InterPro" id="IPR004513">
    <property type="entry name" value="FtsX"/>
</dbReference>
<reference evidence="13" key="1">
    <citation type="submission" date="2018-06" db="EMBL/GenBank/DDBJ databases">
        <authorList>
            <person name="Zhirakovskaya E."/>
        </authorList>
    </citation>
    <scope>NUCLEOTIDE SEQUENCE</scope>
</reference>
<evidence type="ECO:0000256" key="3">
    <source>
        <dbReference type="ARBA" id="ARBA00021907"/>
    </source>
</evidence>
<feature type="transmembrane region" description="Helical" evidence="10">
    <location>
        <begin position="16"/>
        <end position="39"/>
    </location>
</feature>
<evidence type="ECO:0000256" key="7">
    <source>
        <dbReference type="ARBA" id="ARBA00022989"/>
    </source>
</evidence>
<sequence>MAAKEEKYYKKRVNTAYFTSLVSIMLVLFTLGFLGLLVVHAKILSNYIKENIGFEIIIKPGVKEAEVIRLQKQLDIRDYVKTTEYITKKEALHRLKKSLGNNFVNFFGKGDNPLLSSIDVRFNAAWANNDSISKIENQLLKKPFVKEVYYQKSLVQEIDRNLSKITLILLILSAILLIIAVALMNNSIRLAIYSRRFVIKSMQLVGATRGFIRRPFVWKGMLQGFYSAIFALILLTAVLGVARENLPELAAIESTEMIGLVYVFVVLLGMAVTGLSTFFSVNRYLDMNKHNLYF</sequence>
<evidence type="ECO:0000256" key="1">
    <source>
        <dbReference type="ARBA" id="ARBA00004651"/>
    </source>
</evidence>
<dbReference type="EMBL" id="UOET01000380">
    <property type="protein sequence ID" value="VAW29550.1"/>
    <property type="molecule type" value="Genomic_DNA"/>
</dbReference>
<evidence type="ECO:0000256" key="4">
    <source>
        <dbReference type="ARBA" id="ARBA00022475"/>
    </source>
</evidence>
<dbReference type="Pfam" id="PF18075">
    <property type="entry name" value="FtsX_ECD"/>
    <property type="match status" value="1"/>
</dbReference>
<protein>
    <recommendedName>
        <fullName evidence="3">Cell division protein FtsX</fullName>
    </recommendedName>
</protein>
<dbReference type="InterPro" id="IPR040690">
    <property type="entry name" value="FtsX_ECD"/>
</dbReference>
<evidence type="ECO:0000256" key="10">
    <source>
        <dbReference type="SAM" id="Phobius"/>
    </source>
</evidence>
<keyword evidence="6 10" id="KW-0812">Transmembrane</keyword>
<feature type="domain" description="ABC3 transporter permease C-terminal" evidence="11">
    <location>
        <begin position="171"/>
        <end position="288"/>
    </location>
</feature>
<dbReference type="Gene3D" id="3.30.70.3040">
    <property type="match status" value="1"/>
</dbReference>
<accession>A0A3B0UKB2</accession>
<evidence type="ECO:0000259" key="12">
    <source>
        <dbReference type="Pfam" id="PF18075"/>
    </source>
</evidence>
<feature type="domain" description="FtsX extracellular" evidence="12">
    <location>
        <begin position="55"/>
        <end position="148"/>
    </location>
</feature>
<evidence type="ECO:0000313" key="13">
    <source>
        <dbReference type="EMBL" id="VAW29550.1"/>
    </source>
</evidence>
<dbReference type="PIRSF" id="PIRSF003097">
    <property type="entry name" value="FtsX"/>
    <property type="match status" value="1"/>
</dbReference>
<evidence type="ECO:0000256" key="6">
    <source>
        <dbReference type="ARBA" id="ARBA00022692"/>
    </source>
</evidence>
<evidence type="ECO:0000256" key="8">
    <source>
        <dbReference type="ARBA" id="ARBA00023136"/>
    </source>
</evidence>